<dbReference type="GO" id="GO:0006145">
    <property type="term" value="P:purine nucleobase catabolic process"/>
    <property type="evidence" value="ECO:0007669"/>
    <property type="project" value="TreeGrafter"/>
</dbReference>
<dbReference type="UniPathway" id="UPA00070">
    <property type="reaction ID" value="UER00117"/>
</dbReference>
<feature type="active site" evidence="4">
    <location>
        <position position="289"/>
    </location>
</feature>
<evidence type="ECO:0000256" key="1">
    <source>
        <dbReference type="ARBA" id="ARBA00022723"/>
    </source>
</evidence>
<dbReference type="PANTHER" id="PTHR43668">
    <property type="entry name" value="ALLANTOINASE"/>
    <property type="match status" value="1"/>
</dbReference>
<evidence type="ECO:0000256" key="3">
    <source>
        <dbReference type="ARBA" id="ARBA00022975"/>
    </source>
</evidence>
<organism evidence="6 7">
    <name type="scientific">Methanothrix thermoacetophila (strain DSM 6194 / JCM 14653 / NBRC 101360 / PT)</name>
    <name type="common">Methanosaeta thermophila</name>
    <dbReference type="NCBI Taxonomy" id="349307"/>
    <lineage>
        <taxon>Archaea</taxon>
        <taxon>Methanobacteriati</taxon>
        <taxon>Methanobacteriota</taxon>
        <taxon>Stenosarchaea group</taxon>
        <taxon>Methanomicrobia</taxon>
        <taxon>Methanotrichales</taxon>
        <taxon>Methanotrichaceae</taxon>
        <taxon>Methanothrix</taxon>
    </lineage>
</organism>
<sequence>MMDLLVKDGRVYTGGRLLNTDIWIKNGRIAALGGYNTAAERIDASGMIIIPGVIDMHVHFRDPGYTHKEDWESGSISAAAGGVTTVVDQPNTDPPVMDAESYKEKLNLAKRRSIVDFCLNGGPGDIESLLREGAAAIGEIFMYEMSEERLARILKEVERLDVLATVHAEDGEVIRRYSEPLGGICDPDVHSRARPPIAEVSAIDRALSVSRCRIHICHISTADGLELVKRRRNRKVSCEVAPHHLFLSRRDYRRLGTFLKTNPPLRNTADCDALWDGLRRRDIDVIASDHAPHLPEEKRDDIWHAPPGVPGVETMLPLMLYAVKSNMITLERVVDALSARPASILGLRSKGEIAIGKDADLVIFDPKRQERIDVQRLHSRADWTPYERKKAIFPVMTLVRGSVVFDGDIEVSPGYGRNIEMRQETRTEAISD</sequence>
<dbReference type="NCBIfam" id="NF002668">
    <property type="entry name" value="PRK02382.1"/>
    <property type="match status" value="1"/>
</dbReference>
<dbReference type="RefSeq" id="WP_011696289.1">
    <property type="nucleotide sequence ID" value="NC_008553.1"/>
</dbReference>
<feature type="binding site" evidence="4">
    <location>
        <position position="57"/>
    </location>
    <ligand>
        <name>Zn(2+)</name>
        <dbReference type="ChEBI" id="CHEBI:29105"/>
        <label>1</label>
    </ligand>
</feature>
<dbReference type="GO" id="GO:0004151">
    <property type="term" value="F:dihydroorotase activity"/>
    <property type="evidence" value="ECO:0007669"/>
    <property type="project" value="UniProtKB-UniRule"/>
</dbReference>
<evidence type="ECO:0000256" key="2">
    <source>
        <dbReference type="ARBA" id="ARBA00022801"/>
    </source>
</evidence>
<dbReference type="InterPro" id="IPR011059">
    <property type="entry name" value="Metal-dep_hydrolase_composite"/>
</dbReference>
<dbReference type="Gene3D" id="2.30.40.10">
    <property type="entry name" value="Urease, subunit C, domain 1"/>
    <property type="match status" value="1"/>
</dbReference>
<dbReference type="SUPFAM" id="SSF51556">
    <property type="entry name" value="Metallo-dependent hydrolases"/>
    <property type="match status" value="1"/>
</dbReference>
<dbReference type="InterPro" id="IPR006680">
    <property type="entry name" value="Amidohydro-rel"/>
</dbReference>
<dbReference type="GO" id="GO:0008270">
    <property type="term" value="F:zinc ion binding"/>
    <property type="evidence" value="ECO:0007669"/>
    <property type="project" value="UniProtKB-UniRule"/>
</dbReference>
<keyword evidence="2 4" id="KW-0378">Hydrolase</keyword>
<name>A0B872_METTP</name>
<reference evidence="6 7" key="1">
    <citation type="submission" date="2006-10" db="EMBL/GenBank/DDBJ databases">
        <title>Complete sequence of Methanosaeta thermophila PT.</title>
        <authorList>
            <consortium name="US DOE Joint Genome Institute"/>
            <person name="Copeland A."/>
            <person name="Lucas S."/>
            <person name="Lapidus A."/>
            <person name="Barry K."/>
            <person name="Detter J.C."/>
            <person name="Glavina del Rio T."/>
            <person name="Hammon N."/>
            <person name="Israni S."/>
            <person name="Pitluck S."/>
            <person name="Chain P."/>
            <person name="Malfatti S."/>
            <person name="Shin M."/>
            <person name="Vergez L."/>
            <person name="Schmutz J."/>
            <person name="Larimer F."/>
            <person name="Land M."/>
            <person name="Hauser L."/>
            <person name="Kyrpides N."/>
            <person name="Kim E."/>
            <person name="Smith K.S."/>
            <person name="Ingram-Smith C."/>
            <person name="Richardson P."/>
        </authorList>
    </citation>
    <scope>NUCLEOTIDE SEQUENCE [LARGE SCALE GENOMIC DNA]</scope>
    <source>
        <strain evidence="7">DSM 6194 / JCM 14653 / NBRC 101360 / PT</strain>
    </source>
</reference>
<keyword evidence="3 4" id="KW-0665">Pyrimidine biosynthesis</keyword>
<comment type="cofactor">
    <cofactor evidence="4">
        <name>Zn(2+)</name>
        <dbReference type="ChEBI" id="CHEBI:29105"/>
    </cofactor>
    <text evidence="4">Binds 2 Zn(2+) ions per subunit.</text>
</comment>
<evidence type="ECO:0000313" key="6">
    <source>
        <dbReference type="EMBL" id="ABK14896.1"/>
    </source>
</evidence>
<dbReference type="InterPro" id="IPR032466">
    <property type="entry name" value="Metal_Hydrolase"/>
</dbReference>
<evidence type="ECO:0000313" key="7">
    <source>
        <dbReference type="Proteomes" id="UP000000674"/>
    </source>
</evidence>
<gene>
    <name evidence="4" type="primary">pyrC</name>
    <name evidence="6" type="ordered locus">Mthe_1113</name>
</gene>
<feature type="binding site" evidence="4">
    <location>
        <position position="139"/>
    </location>
    <ligand>
        <name>Zn(2+)</name>
        <dbReference type="ChEBI" id="CHEBI:29105"/>
        <label>2</label>
    </ligand>
</feature>
<comment type="caution">
    <text evidence="4">Lacks conserved residue(s) required for the propagation of feature annotation.</text>
</comment>
<dbReference type="InterPro" id="IPR050138">
    <property type="entry name" value="DHOase/Allantoinase_Hydrolase"/>
</dbReference>
<dbReference type="PROSITE" id="PS00482">
    <property type="entry name" value="DIHYDROOROTASE_1"/>
    <property type="match status" value="1"/>
</dbReference>
<comment type="function">
    <text evidence="4">Catalyzes the reversible cyclization of carbamoyl aspartate to dihydroorotate.</text>
</comment>
<dbReference type="KEGG" id="mtp:Mthe_1113"/>
<feature type="binding site" evidence="4">
    <location>
        <position position="289"/>
    </location>
    <ligand>
        <name>Zn(2+)</name>
        <dbReference type="ChEBI" id="CHEBI:29105"/>
        <label>1</label>
    </ligand>
</feature>
<dbReference type="CDD" id="cd01318">
    <property type="entry name" value="DHOase_IIb"/>
    <property type="match status" value="1"/>
</dbReference>
<dbReference type="Proteomes" id="UP000000674">
    <property type="component" value="Chromosome"/>
</dbReference>
<comment type="similarity">
    <text evidence="4">Belongs to the metallo-dependent hydrolases superfamily. DHOase family. Class I DHOase subfamily.</text>
</comment>
<dbReference type="InterPro" id="IPR002195">
    <property type="entry name" value="Dihydroorotase_CS"/>
</dbReference>
<feature type="binding site" evidence="4">
    <location>
        <position position="59"/>
    </location>
    <ligand>
        <name>Zn(2+)</name>
        <dbReference type="ChEBI" id="CHEBI:29105"/>
        <label>1</label>
    </ligand>
</feature>
<feature type="binding site" evidence="4">
    <location>
        <position position="167"/>
    </location>
    <ligand>
        <name>Zn(2+)</name>
        <dbReference type="ChEBI" id="CHEBI:29105"/>
        <label>2</label>
    </ligand>
</feature>
<dbReference type="GO" id="GO:0005737">
    <property type="term" value="C:cytoplasm"/>
    <property type="evidence" value="ECO:0007669"/>
    <property type="project" value="TreeGrafter"/>
</dbReference>
<dbReference type="GeneID" id="4463388"/>
<keyword evidence="7" id="KW-1185">Reference proteome</keyword>
<dbReference type="EC" id="3.5.2.3" evidence="4"/>
<evidence type="ECO:0000256" key="4">
    <source>
        <dbReference type="HAMAP-Rule" id="MF_00220"/>
    </source>
</evidence>
<dbReference type="HOGENOM" id="CLU_015572_1_1_2"/>
<feature type="domain" description="Amidohydrolase-related" evidence="5">
    <location>
        <begin position="48"/>
        <end position="380"/>
    </location>
</feature>
<feature type="binding site" evidence="4">
    <location>
        <position position="218"/>
    </location>
    <ligand>
        <name>Zn(2+)</name>
        <dbReference type="ChEBI" id="CHEBI:29105"/>
        <label>2</label>
    </ligand>
</feature>
<dbReference type="NCBIfam" id="TIGR00857">
    <property type="entry name" value="pyrC_multi"/>
    <property type="match status" value="1"/>
</dbReference>
<dbReference type="GO" id="GO:0004038">
    <property type="term" value="F:allantoinase activity"/>
    <property type="evidence" value="ECO:0007669"/>
    <property type="project" value="TreeGrafter"/>
</dbReference>
<keyword evidence="4" id="KW-0862">Zinc</keyword>
<evidence type="ECO:0000259" key="5">
    <source>
        <dbReference type="Pfam" id="PF01979"/>
    </source>
</evidence>
<dbReference type="HAMAP" id="MF_00220_A">
    <property type="entry name" value="PyrC_classI_A"/>
    <property type="match status" value="1"/>
</dbReference>
<dbReference type="GO" id="GO:0044205">
    <property type="term" value="P:'de novo' UMP biosynthetic process"/>
    <property type="evidence" value="ECO:0007669"/>
    <property type="project" value="UniProtKB-UniRule"/>
</dbReference>
<proteinExistence type="inferred from homology"/>
<feature type="binding site" evidence="4">
    <location>
        <begin position="307"/>
        <end position="308"/>
    </location>
    <ligand>
        <name>substrate</name>
    </ligand>
</feature>
<dbReference type="EMBL" id="CP000477">
    <property type="protein sequence ID" value="ABK14896.1"/>
    <property type="molecule type" value="Genomic_DNA"/>
</dbReference>
<accession>A0B872</accession>
<feature type="binding site" evidence="4">
    <location>
        <position position="293"/>
    </location>
    <ligand>
        <name>substrate</name>
    </ligand>
</feature>
<feature type="binding site" evidence="4">
    <location>
        <begin position="59"/>
        <end position="61"/>
    </location>
    <ligand>
        <name>substrate</name>
    </ligand>
</feature>
<comment type="catalytic activity">
    <reaction evidence="4">
        <text>(S)-dihydroorotate + H2O = N-carbamoyl-L-aspartate + H(+)</text>
        <dbReference type="Rhea" id="RHEA:24296"/>
        <dbReference type="ChEBI" id="CHEBI:15377"/>
        <dbReference type="ChEBI" id="CHEBI:15378"/>
        <dbReference type="ChEBI" id="CHEBI:30864"/>
        <dbReference type="ChEBI" id="CHEBI:32814"/>
        <dbReference type="EC" id="3.5.2.3"/>
    </reaction>
</comment>
<dbReference type="AlphaFoldDB" id="A0B872"/>
<dbReference type="SUPFAM" id="SSF51338">
    <property type="entry name" value="Composite domain of metallo-dependent hydrolases"/>
    <property type="match status" value="1"/>
</dbReference>
<feature type="binding site" evidence="4">
    <location>
        <position position="139"/>
    </location>
    <ligand>
        <name>Zn(2+)</name>
        <dbReference type="ChEBI" id="CHEBI:29105"/>
        <label>1</label>
    </ligand>
</feature>
<dbReference type="PROSITE" id="PS00483">
    <property type="entry name" value="DIHYDROOROTASE_2"/>
    <property type="match status" value="1"/>
</dbReference>
<dbReference type="STRING" id="349307.Mthe_1113"/>
<dbReference type="Pfam" id="PF01979">
    <property type="entry name" value="Amidohydro_1"/>
    <property type="match status" value="1"/>
</dbReference>
<dbReference type="Gene3D" id="3.20.20.140">
    <property type="entry name" value="Metal-dependent hydrolases"/>
    <property type="match status" value="1"/>
</dbReference>
<dbReference type="InterPro" id="IPR004722">
    <property type="entry name" value="DHOase"/>
</dbReference>
<protein>
    <recommendedName>
        <fullName evidence="4">Dihydroorotase</fullName>
        <shortName evidence="4">DHOase</shortName>
        <ecNumber evidence="4">3.5.2.3</ecNumber>
    </recommendedName>
</protein>
<dbReference type="PANTHER" id="PTHR43668:SF2">
    <property type="entry name" value="ALLANTOINASE"/>
    <property type="match status" value="1"/>
</dbReference>
<comment type="pathway">
    <text evidence="4">Pyrimidine metabolism; UMP biosynthesis via de novo pathway; (S)-dihydroorotate from bicarbonate: step 3/3.</text>
</comment>
<dbReference type="OrthoDB" id="50279at2157"/>
<keyword evidence="1 4" id="KW-0479">Metal-binding</keyword>
<feature type="binding site" evidence="4">
    <location>
        <position position="91"/>
    </location>
    <ligand>
        <name>substrate</name>
    </ligand>
</feature>